<evidence type="ECO:0000313" key="1">
    <source>
        <dbReference type="EMBL" id="JAE38613.1"/>
    </source>
</evidence>
<dbReference type="AlphaFoldDB" id="A0A0A9I0F5"/>
<organism evidence="1">
    <name type="scientific">Arundo donax</name>
    <name type="common">Giant reed</name>
    <name type="synonym">Donax arundinaceus</name>
    <dbReference type="NCBI Taxonomy" id="35708"/>
    <lineage>
        <taxon>Eukaryota</taxon>
        <taxon>Viridiplantae</taxon>
        <taxon>Streptophyta</taxon>
        <taxon>Embryophyta</taxon>
        <taxon>Tracheophyta</taxon>
        <taxon>Spermatophyta</taxon>
        <taxon>Magnoliopsida</taxon>
        <taxon>Liliopsida</taxon>
        <taxon>Poales</taxon>
        <taxon>Poaceae</taxon>
        <taxon>PACMAD clade</taxon>
        <taxon>Arundinoideae</taxon>
        <taxon>Arundineae</taxon>
        <taxon>Arundo</taxon>
    </lineage>
</organism>
<sequence length="29" mass="3476">MQAVDSFVAWAMLVFYYQNEIIDSYEDRA</sequence>
<dbReference type="EMBL" id="GBRH01159283">
    <property type="protein sequence ID" value="JAE38613.1"/>
    <property type="molecule type" value="Transcribed_RNA"/>
</dbReference>
<name>A0A0A9I0F5_ARUDO</name>
<proteinExistence type="predicted"/>
<accession>A0A0A9I0F5</accession>
<protein>
    <submittedName>
        <fullName evidence="1">Uncharacterized protein</fullName>
    </submittedName>
</protein>
<reference evidence="1" key="1">
    <citation type="submission" date="2014-09" db="EMBL/GenBank/DDBJ databases">
        <authorList>
            <person name="Magalhaes I.L.F."/>
            <person name="Oliveira U."/>
            <person name="Santos F.R."/>
            <person name="Vidigal T.H.D.A."/>
            <person name="Brescovit A.D."/>
            <person name="Santos A.J."/>
        </authorList>
    </citation>
    <scope>NUCLEOTIDE SEQUENCE</scope>
    <source>
        <tissue evidence="1">Shoot tissue taken approximately 20 cm above the soil surface</tissue>
    </source>
</reference>
<reference evidence="1" key="2">
    <citation type="journal article" date="2015" name="Data Brief">
        <title>Shoot transcriptome of the giant reed, Arundo donax.</title>
        <authorList>
            <person name="Barrero R.A."/>
            <person name="Guerrero F.D."/>
            <person name="Moolhuijzen P."/>
            <person name="Goolsby J.A."/>
            <person name="Tidwell J."/>
            <person name="Bellgard S.E."/>
            <person name="Bellgard M.I."/>
        </authorList>
    </citation>
    <scope>NUCLEOTIDE SEQUENCE</scope>
    <source>
        <tissue evidence="1">Shoot tissue taken approximately 20 cm above the soil surface</tissue>
    </source>
</reference>